<feature type="non-terminal residue" evidence="2">
    <location>
        <position position="31"/>
    </location>
</feature>
<reference evidence="2 3" key="1">
    <citation type="submission" date="2016-03" db="EMBL/GenBank/DDBJ databases">
        <title>Choanephora cucurbitarum.</title>
        <authorList>
            <person name="Min B."/>
            <person name="Park H."/>
            <person name="Park J.-H."/>
            <person name="Shin H.-D."/>
            <person name="Choi I.-G."/>
        </authorList>
    </citation>
    <scope>NUCLEOTIDE SEQUENCE [LARGE SCALE GENOMIC DNA]</scope>
    <source>
        <strain evidence="2 3">KUS-F28377</strain>
    </source>
</reference>
<evidence type="ECO:0000256" key="1">
    <source>
        <dbReference type="SAM" id="MobiDB-lite"/>
    </source>
</evidence>
<gene>
    <name evidence="2" type="ORF">A0J61_11290</name>
</gene>
<keyword evidence="3" id="KW-1185">Reference proteome</keyword>
<sequence length="31" mass="3209">MVLPDNNQTDHLGGLAPSSKSTTNISPTPSQ</sequence>
<dbReference type="InParanoid" id="A0A1C7MUW8"/>
<comment type="caution">
    <text evidence="2">The sequence shown here is derived from an EMBL/GenBank/DDBJ whole genome shotgun (WGS) entry which is preliminary data.</text>
</comment>
<dbReference type="EMBL" id="LUGH01001873">
    <property type="protein sequence ID" value="OBZ80661.1"/>
    <property type="molecule type" value="Genomic_DNA"/>
</dbReference>
<feature type="compositionally biased region" description="Polar residues" evidence="1">
    <location>
        <begin position="18"/>
        <end position="31"/>
    </location>
</feature>
<proteinExistence type="predicted"/>
<feature type="compositionally biased region" description="Polar residues" evidence="1">
    <location>
        <begin position="1"/>
        <end position="10"/>
    </location>
</feature>
<dbReference type="AlphaFoldDB" id="A0A1C7MUW8"/>
<evidence type="ECO:0000313" key="2">
    <source>
        <dbReference type="EMBL" id="OBZ80661.1"/>
    </source>
</evidence>
<protein>
    <submittedName>
        <fullName evidence="2">Uncharacterized protein</fullName>
    </submittedName>
</protein>
<dbReference type="Proteomes" id="UP000093000">
    <property type="component" value="Unassembled WGS sequence"/>
</dbReference>
<organism evidence="2 3">
    <name type="scientific">Choanephora cucurbitarum</name>
    <dbReference type="NCBI Taxonomy" id="101091"/>
    <lineage>
        <taxon>Eukaryota</taxon>
        <taxon>Fungi</taxon>
        <taxon>Fungi incertae sedis</taxon>
        <taxon>Mucoromycota</taxon>
        <taxon>Mucoromycotina</taxon>
        <taxon>Mucoromycetes</taxon>
        <taxon>Mucorales</taxon>
        <taxon>Mucorineae</taxon>
        <taxon>Choanephoraceae</taxon>
        <taxon>Choanephoroideae</taxon>
        <taxon>Choanephora</taxon>
    </lineage>
</organism>
<evidence type="ECO:0000313" key="3">
    <source>
        <dbReference type="Proteomes" id="UP000093000"/>
    </source>
</evidence>
<accession>A0A1C7MUW8</accession>
<feature type="region of interest" description="Disordered" evidence="1">
    <location>
        <begin position="1"/>
        <end position="31"/>
    </location>
</feature>
<name>A0A1C7MUW8_9FUNG</name>